<proteinExistence type="predicted"/>
<dbReference type="AlphaFoldDB" id="A0A645I4G6"/>
<sequence>MRGFVQRQAVLGHHDAVGTDFRDLAVDAGRDHGAGIDRNAFFQPGADQRRFRHQKRHRLTLHVRTHQRAVGVVVFQERNDPGGGADQLLR</sequence>
<evidence type="ECO:0000313" key="1">
    <source>
        <dbReference type="EMBL" id="MPN46000.1"/>
    </source>
</evidence>
<dbReference type="EMBL" id="VSSQ01106295">
    <property type="protein sequence ID" value="MPN46000.1"/>
    <property type="molecule type" value="Genomic_DNA"/>
</dbReference>
<name>A0A645I4G6_9ZZZZ</name>
<gene>
    <name evidence="1" type="ORF">SDC9_193579</name>
</gene>
<comment type="caution">
    <text evidence="1">The sequence shown here is derived from an EMBL/GenBank/DDBJ whole genome shotgun (WGS) entry which is preliminary data.</text>
</comment>
<organism evidence="1">
    <name type="scientific">bioreactor metagenome</name>
    <dbReference type="NCBI Taxonomy" id="1076179"/>
    <lineage>
        <taxon>unclassified sequences</taxon>
        <taxon>metagenomes</taxon>
        <taxon>ecological metagenomes</taxon>
    </lineage>
</organism>
<protein>
    <submittedName>
        <fullName evidence="1">Uncharacterized protein</fullName>
    </submittedName>
</protein>
<reference evidence="1" key="1">
    <citation type="submission" date="2019-08" db="EMBL/GenBank/DDBJ databases">
        <authorList>
            <person name="Kucharzyk K."/>
            <person name="Murdoch R.W."/>
            <person name="Higgins S."/>
            <person name="Loffler F."/>
        </authorList>
    </citation>
    <scope>NUCLEOTIDE SEQUENCE</scope>
</reference>
<accession>A0A645I4G6</accession>